<sequence>MTDYSYHVATDADLPALTDIYNAAIIRGGSTADTEPVTTEQRKAWLDSFQTPYAVFVIDAGAGDTAEPIGFAAISAFNPRPGYDGICSLAYYITPQWQGRGAGKYALGVLIDECRARAMRMACTVIFADNAASSGLMERFGFTRYGLLPQAAYDSKGTLHDVGFWSYAL</sequence>
<organism evidence="4 5">
    <name type="scientific">Bifidobacterium pseudolongum PV8-2</name>
    <dbReference type="NCBI Taxonomy" id="1447715"/>
    <lineage>
        <taxon>Bacteria</taxon>
        <taxon>Bacillati</taxon>
        <taxon>Actinomycetota</taxon>
        <taxon>Actinomycetes</taxon>
        <taxon>Bifidobacteriales</taxon>
        <taxon>Bifidobacteriaceae</taxon>
        <taxon>Bifidobacterium</taxon>
    </lineage>
</organism>
<dbReference type="Proteomes" id="UP000030636">
    <property type="component" value="Chromosome"/>
</dbReference>
<reference evidence="4 5" key="1">
    <citation type="journal article" date="2015" name="Genome Announc.">
        <title>Bifidobacterium pseudolongum Strain PV8-2, Isolated from a Stool Sample of an Anemic Kenyan Infant.</title>
        <authorList>
            <person name="Vazquez-Gutierrez P."/>
            <person name="Lacroix C."/>
            <person name="Chassard C."/>
            <person name="Klumpp J."/>
            <person name="Stevens M.J."/>
            <person name="Jans C."/>
        </authorList>
    </citation>
    <scope>NUCLEOTIDE SEQUENCE [LARGE SCALE GENOMIC DNA]</scope>
    <source>
        <strain evidence="4 5">PV8-2</strain>
    </source>
</reference>
<dbReference type="KEGG" id="bpsp:AH67_05640"/>
<evidence type="ECO:0000256" key="1">
    <source>
        <dbReference type="ARBA" id="ARBA00022679"/>
    </source>
</evidence>
<accession>A0A0A7IB87</accession>
<gene>
    <name evidence="4" type="ORF">AH67_05640</name>
</gene>
<dbReference type="PANTHER" id="PTHR43072">
    <property type="entry name" value="N-ACETYLTRANSFERASE"/>
    <property type="match status" value="1"/>
</dbReference>
<dbReference type="OrthoDB" id="3173333at2"/>
<keyword evidence="5" id="KW-1185">Reference proteome</keyword>
<evidence type="ECO:0000259" key="3">
    <source>
        <dbReference type="PROSITE" id="PS51186"/>
    </source>
</evidence>
<evidence type="ECO:0000313" key="4">
    <source>
        <dbReference type="EMBL" id="AIZ16450.1"/>
    </source>
</evidence>
<evidence type="ECO:0000256" key="2">
    <source>
        <dbReference type="ARBA" id="ARBA00023315"/>
    </source>
</evidence>
<dbReference type="RefSeq" id="WP_022858619.1">
    <property type="nucleotide sequence ID" value="NZ_CP007457.1"/>
</dbReference>
<dbReference type="SUPFAM" id="SSF55729">
    <property type="entry name" value="Acyl-CoA N-acyltransferases (Nat)"/>
    <property type="match status" value="1"/>
</dbReference>
<dbReference type="GO" id="GO:0016747">
    <property type="term" value="F:acyltransferase activity, transferring groups other than amino-acyl groups"/>
    <property type="evidence" value="ECO:0007669"/>
    <property type="project" value="InterPro"/>
</dbReference>
<dbReference type="Gene3D" id="3.40.630.30">
    <property type="match status" value="1"/>
</dbReference>
<dbReference type="PANTHER" id="PTHR43072:SF23">
    <property type="entry name" value="UPF0039 PROTEIN C11D3.02C"/>
    <property type="match status" value="1"/>
</dbReference>
<dbReference type="Pfam" id="PF13302">
    <property type="entry name" value="Acetyltransf_3"/>
    <property type="match status" value="1"/>
</dbReference>
<feature type="domain" description="N-acetyltransferase" evidence="3">
    <location>
        <begin position="4"/>
        <end position="169"/>
    </location>
</feature>
<protein>
    <submittedName>
        <fullName evidence="4">GNAT family acetyltransferase</fullName>
    </submittedName>
</protein>
<dbReference type="CDD" id="cd04301">
    <property type="entry name" value="NAT_SF"/>
    <property type="match status" value="1"/>
</dbReference>
<dbReference type="InterPro" id="IPR000182">
    <property type="entry name" value="GNAT_dom"/>
</dbReference>
<keyword evidence="1 4" id="KW-0808">Transferase</keyword>
<dbReference type="AlphaFoldDB" id="A0A0A7IB87"/>
<dbReference type="HOGENOM" id="CLU_013985_4_3_11"/>
<dbReference type="PROSITE" id="PS51186">
    <property type="entry name" value="GNAT"/>
    <property type="match status" value="1"/>
</dbReference>
<keyword evidence="2" id="KW-0012">Acyltransferase</keyword>
<name>A0A0A7IB87_9BIFI</name>
<dbReference type="STRING" id="1447715.AH67_05640"/>
<proteinExistence type="predicted"/>
<evidence type="ECO:0000313" key="5">
    <source>
        <dbReference type="Proteomes" id="UP000030636"/>
    </source>
</evidence>
<dbReference type="EMBL" id="CP007457">
    <property type="protein sequence ID" value="AIZ16450.1"/>
    <property type="molecule type" value="Genomic_DNA"/>
</dbReference>
<dbReference type="InterPro" id="IPR016181">
    <property type="entry name" value="Acyl_CoA_acyltransferase"/>
</dbReference>